<feature type="domain" description="Amino acid transporter transmembrane" evidence="8">
    <location>
        <begin position="375"/>
        <end position="636"/>
    </location>
</feature>
<keyword evidence="10" id="KW-1185">Reference proteome</keyword>
<feature type="transmembrane region" description="Helical" evidence="7">
    <location>
        <begin position="612"/>
        <end position="636"/>
    </location>
</feature>
<keyword evidence="3 7" id="KW-0812">Transmembrane</keyword>
<feature type="transmembrane region" description="Helical" evidence="7">
    <location>
        <begin position="337"/>
        <end position="361"/>
    </location>
</feature>
<keyword evidence="5 7" id="KW-1133">Transmembrane helix</keyword>
<evidence type="ECO:0000256" key="3">
    <source>
        <dbReference type="ARBA" id="ARBA00022692"/>
    </source>
</evidence>
<dbReference type="EMBL" id="BQNB010009521">
    <property type="protein sequence ID" value="GJS64672.1"/>
    <property type="molecule type" value="Genomic_DNA"/>
</dbReference>
<organism evidence="9 10">
    <name type="scientific">Tanacetum coccineum</name>
    <dbReference type="NCBI Taxonomy" id="301880"/>
    <lineage>
        <taxon>Eukaryota</taxon>
        <taxon>Viridiplantae</taxon>
        <taxon>Streptophyta</taxon>
        <taxon>Embryophyta</taxon>
        <taxon>Tracheophyta</taxon>
        <taxon>Spermatophyta</taxon>
        <taxon>Magnoliopsida</taxon>
        <taxon>eudicotyledons</taxon>
        <taxon>Gunneridae</taxon>
        <taxon>Pentapetalae</taxon>
        <taxon>asterids</taxon>
        <taxon>campanulids</taxon>
        <taxon>Asterales</taxon>
        <taxon>Asteraceae</taxon>
        <taxon>Asteroideae</taxon>
        <taxon>Anthemideae</taxon>
        <taxon>Anthemidinae</taxon>
        <taxon>Tanacetum</taxon>
    </lineage>
</organism>
<dbReference type="Proteomes" id="UP001151760">
    <property type="component" value="Unassembled WGS sequence"/>
</dbReference>
<keyword evidence="6 7" id="KW-0472">Membrane</keyword>
<gene>
    <name evidence="9" type="ORF">Tco_0679236</name>
</gene>
<feature type="transmembrane region" description="Helical" evidence="7">
    <location>
        <begin position="464"/>
        <end position="484"/>
    </location>
</feature>
<evidence type="ECO:0000256" key="6">
    <source>
        <dbReference type="ARBA" id="ARBA00023136"/>
    </source>
</evidence>
<evidence type="ECO:0000313" key="9">
    <source>
        <dbReference type="EMBL" id="GJS64672.1"/>
    </source>
</evidence>
<comment type="subcellular location">
    <subcellularLocation>
        <location evidence="1">Membrane</location>
    </subcellularLocation>
</comment>
<evidence type="ECO:0000256" key="7">
    <source>
        <dbReference type="SAM" id="Phobius"/>
    </source>
</evidence>
<sequence length="648" mass="72151">MTTLAKHIIVAGAENRPPMLEKSLYDSWAICICLFIKGKKSGRMMLDLIDEDNLFDKFTSVQGETLYEYYWRFSQLINDMHTIGITMQQVQVNTKFLNALPPEWSKFITDVKLAKILYTTNYDQLYAYLTEFPQLDFGLTVPTFQQGENLIECINKVMTFLSVVASRFPPSNNQLRTSFNPRNQVTIQDGRVIVQQVQGRQTQSFAGTRNKGIATTSWGNYATGQAKEKLMLVEAQEAGCNDISSAKAVLMANLSSCDSDVLYEIPYSDTYPNDMINQDDTTSSAPTDLLVLSLVEQITDHVANLDKESQTNKMVIKSLTAELERYKELPGTRYSRYLHLSIAAFGVKLGKVLTIFPVMYLSAGTCVMFIITAAIVSFLGAIMGVGYCTIIWVDIIATGRVVETVYDPPHTVTSEASRIQSILSALAIISLAFRGHNVVLEIQATMPSTPNRPSIMLMRNGVTASYFIISICFFPLAIVGYWTFGNEMLAKGGLLTVLSMTLHLHRSKPVLGLIYIQIVISCFTAFQIYSMVIFDNLERVYSSRTSNKCSKLSRIGIRIFFGGLTFFISVAFPFLPSLTFLGGIALPLTYGYPCLMWIAIKKPPKKSGSWWLNLGLGCSCIGLSVLVVVGSVWNLVTTGLDANFFHPR</sequence>
<evidence type="ECO:0000256" key="5">
    <source>
        <dbReference type="ARBA" id="ARBA00022989"/>
    </source>
</evidence>
<feature type="transmembrane region" description="Helical" evidence="7">
    <location>
        <begin position="510"/>
        <end position="534"/>
    </location>
</feature>
<evidence type="ECO:0000259" key="8">
    <source>
        <dbReference type="Pfam" id="PF01490"/>
    </source>
</evidence>
<proteinExistence type="predicted"/>
<keyword evidence="4" id="KW-0029">Amino-acid transport</keyword>
<protein>
    <submittedName>
        <fullName evidence="9">Lysine histidine transporter-like 8 protein</fullName>
    </submittedName>
</protein>
<dbReference type="InterPro" id="IPR013057">
    <property type="entry name" value="AA_transpt_TM"/>
</dbReference>
<accession>A0ABQ4XHZ1</accession>
<evidence type="ECO:0000256" key="2">
    <source>
        <dbReference type="ARBA" id="ARBA00022448"/>
    </source>
</evidence>
<name>A0ABQ4XHZ1_9ASTR</name>
<keyword evidence="2" id="KW-0813">Transport</keyword>
<evidence type="ECO:0000256" key="4">
    <source>
        <dbReference type="ARBA" id="ARBA00022970"/>
    </source>
</evidence>
<comment type="caution">
    <text evidence="9">The sequence shown here is derived from an EMBL/GenBank/DDBJ whole genome shotgun (WGS) entry which is preliminary data.</text>
</comment>
<reference evidence="9" key="1">
    <citation type="journal article" date="2022" name="Int. J. Mol. Sci.">
        <title>Draft Genome of Tanacetum Coccineum: Genomic Comparison of Closely Related Tanacetum-Family Plants.</title>
        <authorList>
            <person name="Yamashiro T."/>
            <person name="Shiraishi A."/>
            <person name="Nakayama K."/>
            <person name="Satake H."/>
        </authorList>
    </citation>
    <scope>NUCLEOTIDE SEQUENCE</scope>
</reference>
<evidence type="ECO:0000256" key="1">
    <source>
        <dbReference type="ARBA" id="ARBA00004370"/>
    </source>
</evidence>
<feature type="transmembrane region" description="Helical" evidence="7">
    <location>
        <begin position="580"/>
        <end position="600"/>
    </location>
</feature>
<feature type="transmembrane region" description="Helical" evidence="7">
    <location>
        <begin position="555"/>
        <end position="574"/>
    </location>
</feature>
<evidence type="ECO:0000313" key="10">
    <source>
        <dbReference type="Proteomes" id="UP001151760"/>
    </source>
</evidence>
<feature type="transmembrane region" description="Helical" evidence="7">
    <location>
        <begin position="367"/>
        <end position="393"/>
    </location>
</feature>
<dbReference type="PANTHER" id="PTHR48017">
    <property type="entry name" value="OS05G0424000 PROTEIN-RELATED"/>
    <property type="match status" value="1"/>
</dbReference>
<dbReference type="Pfam" id="PF01490">
    <property type="entry name" value="Aa_trans"/>
    <property type="match status" value="1"/>
</dbReference>
<reference evidence="9" key="2">
    <citation type="submission" date="2022-01" db="EMBL/GenBank/DDBJ databases">
        <authorList>
            <person name="Yamashiro T."/>
            <person name="Shiraishi A."/>
            <person name="Satake H."/>
            <person name="Nakayama K."/>
        </authorList>
    </citation>
    <scope>NUCLEOTIDE SEQUENCE</scope>
</reference>